<gene>
    <name evidence="2" type="ORF">MNBD_GAMMA21-2529</name>
</gene>
<dbReference type="GO" id="GO:0016020">
    <property type="term" value="C:membrane"/>
    <property type="evidence" value="ECO:0007669"/>
    <property type="project" value="InterPro"/>
</dbReference>
<name>A0A3B1AU01_9ZZZZ</name>
<reference evidence="2" key="1">
    <citation type="submission" date="2018-06" db="EMBL/GenBank/DDBJ databases">
        <authorList>
            <person name="Zhirakovskaya E."/>
        </authorList>
    </citation>
    <scope>NUCLEOTIDE SEQUENCE</scope>
</reference>
<organism evidence="2">
    <name type="scientific">hydrothermal vent metagenome</name>
    <dbReference type="NCBI Taxonomy" id="652676"/>
    <lineage>
        <taxon>unclassified sequences</taxon>
        <taxon>metagenomes</taxon>
        <taxon>ecological metagenomes</taxon>
    </lineage>
</organism>
<dbReference type="GO" id="GO:0120010">
    <property type="term" value="P:intermembrane phospholipid transfer"/>
    <property type="evidence" value="ECO:0007669"/>
    <property type="project" value="TreeGrafter"/>
</dbReference>
<protein>
    <submittedName>
        <fullName evidence="2">Outer-membrane-phospholipid-binding lipoprotein MlaA</fullName>
    </submittedName>
</protein>
<evidence type="ECO:0000256" key="1">
    <source>
        <dbReference type="ARBA" id="ARBA00022729"/>
    </source>
</evidence>
<dbReference type="Pfam" id="PF04333">
    <property type="entry name" value="MlaA"/>
    <property type="match status" value="1"/>
</dbReference>
<keyword evidence="2" id="KW-0449">Lipoprotein</keyword>
<accession>A0A3B1AU01</accession>
<dbReference type="PANTHER" id="PTHR30035:SF3">
    <property type="entry name" value="INTERMEMBRANE PHOSPHOLIPID TRANSPORT SYSTEM LIPOPROTEIN MLAA"/>
    <property type="match status" value="1"/>
</dbReference>
<dbReference type="PRINTS" id="PR01805">
    <property type="entry name" value="VACJLIPOPROT"/>
</dbReference>
<evidence type="ECO:0000313" key="2">
    <source>
        <dbReference type="EMBL" id="VAW97474.1"/>
    </source>
</evidence>
<dbReference type="EMBL" id="UOFR01000049">
    <property type="protein sequence ID" value="VAW97474.1"/>
    <property type="molecule type" value="Genomic_DNA"/>
</dbReference>
<dbReference type="PANTHER" id="PTHR30035">
    <property type="entry name" value="LIPOPROTEIN VACJ-RELATED"/>
    <property type="match status" value="1"/>
</dbReference>
<dbReference type="InterPro" id="IPR007428">
    <property type="entry name" value="MlaA"/>
</dbReference>
<dbReference type="AlphaFoldDB" id="A0A3B1AU01"/>
<sequence>MNIKYLKLITLLLSIFASSCATVSAPDERDPWESMNRSIYSFNDGFDRAIGRPVAEAYQFILPDVVETGISNFFSNLNDVVVIVNDLLQFKFLQAASDFTRLLINSTFGLLGIFDIATQMEVPKHDEDFGQTLATWGVGDGAYLVLPLLGPSSVRDTTGLIFDAYYLLPITYVNDDEVRWGLIALAAVDKRASLLEASRILEKSGVDPYVFVRDAYYQVRQNQIYDGNPPTTRTFTEPTADDLLLEDELEKELQLQ</sequence>
<dbReference type="PROSITE" id="PS51257">
    <property type="entry name" value="PROKAR_LIPOPROTEIN"/>
    <property type="match status" value="1"/>
</dbReference>
<proteinExistence type="predicted"/>
<keyword evidence="1" id="KW-0732">Signal</keyword>